<proteinExistence type="inferred from homology"/>
<reference evidence="4" key="2">
    <citation type="submission" date="2025-08" db="UniProtKB">
        <authorList>
            <consortium name="Ensembl"/>
        </authorList>
    </citation>
    <scope>IDENTIFICATION</scope>
</reference>
<dbReference type="FunCoup" id="A0A2R8N6P2">
    <property type="interactions" value="1997"/>
</dbReference>
<evidence type="ECO:0000259" key="3">
    <source>
        <dbReference type="Pfam" id="PF04419"/>
    </source>
</evidence>
<feature type="compositionally biased region" description="Basic and acidic residues" evidence="2">
    <location>
        <begin position="17"/>
        <end position="30"/>
    </location>
</feature>
<dbReference type="Proteomes" id="UP000008225">
    <property type="component" value="Chromosome 5"/>
</dbReference>
<reference evidence="4" key="3">
    <citation type="submission" date="2025-09" db="UniProtKB">
        <authorList>
            <consortium name="Ensembl"/>
        </authorList>
    </citation>
    <scope>IDENTIFICATION</scope>
</reference>
<dbReference type="RefSeq" id="XP_035156481.1">
    <property type="nucleotide sequence ID" value="XM_035300590.2"/>
</dbReference>
<evidence type="ECO:0000313" key="5">
    <source>
        <dbReference type="Proteomes" id="UP000008225"/>
    </source>
</evidence>
<name>A0A2R8N6P2_CALJA</name>
<accession>A0A2R8N6P2</accession>
<evidence type="ECO:0000256" key="2">
    <source>
        <dbReference type="SAM" id="MobiDB-lite"/>
    </source>
</evidence>
<keyword evidence="5" id="KW-1185">Reference proteome</keyword>
<sequence>MACGNQRELVRHKNMKKTQEIIKGKRKEDSLTTSQRTQRDSEIMQQKQKAANQKKSMHTREK</sequence>
<dbReference type="InterPro" id="IPR040211">
    <property type="entry name" value="SERF1/2-like"/>
</dbReference>
<feature type="region of interest" description="Disordered" evidence="2">
    <location>
        <begin position="1"/>
        <end position="62"/>
    </location>
</feature>
<comment type="similarity">
    <text evidence="1">Belongs to the SERF family.</text>
</comment>
<dbReference type="GeneID" id="100412130"/>
<organism evidence="4 5">
    <name type="scientific">Callithrix jacchus</name>
    <name type="common">White-tufted-ear marmoset</name>
    <name type="synonym">Simia Jacchus</name>
    <dbReference type="NCBI Taxonomy" id="9483"/>
    <lineage>
        <taxon>Eukaryota</taxon>
        <taxon>Metazoa</taxon>
        <taxon>Chordata</taxon>
        <taxon>Craniata</taxon>
        <taxon>Vertebrata</taxon>
        <taxon>Euteleostomi</taxon>
        <taxon>Mammalia</taxon>
        <taxon>Eutheria</taxon>
        <taxon>Euarchontoglires</taxon>
        <taxon>Primates</taxon>
        <taxon>Haplorrhini</taxon>
        <taxon>Platyrrhini</taxon>
        <taxon>Cebidae</taxon>
        <taxon>Callitrichinae</taxon>
        <taxon>Callithrix</taxon>
        <taxon>Callithrix</taxon>
    </lineage>
</organism>
<evidence type="ECO:0000256" key="1">
    <source>
        <dbReference type="ARBA" id="ARBA00007309"/>
    </source>
</evidence>
<feature type="compositionally biased region" description="Low complexity" evidence="2">
    <location>
        <begin position="45"/>
        <end position="54"/>
    </location>
</feature>
<dbReference type="InterPro" id="IPR007513">
    <property type="entry name" value="SERF-like_N"/>
</dbReference>
<dbReference type="PANTHER" id="PTHR13596:SF1">
    <property type="entry name" value="SMALL EDRK-RICH FACTOR 1"/>
    <property type="match status" value="1"/>
</dbReference>
<dbReference type="GeneTree" id="ENSGT00940000161793"/>
<reference evidence="4" key="1">
    <citation type="submission" date="2009-03" db="EMBL/GenBank/DDBJ databases">
        <authorList>
            <person name="Warren W."/>
            <person name="Ye L."/>
            <person name="Minx P."/>
            <person name="Worley K."/>
            <person name="Gibbs R."/>
            <person name="Wilson R.K."/>
        </authorList>
    </citation>
    <scope>NUCLEOTIDE SEQUENCE [LARGE SCALE GENOMIC DNA]</scope>
</reference>
<feature type="domain" description="Small EDRK-rich factor-like N-terminal" evidence="3">
    <location>
        <begin position="1"/>
        <end position="36"/>
    </location>
</feature>
<dbReference type="Pfam" id="PF04419">
    <property type="entry name" value="SERF-like_N"/>
    <property type="match status" value="1"/>
</dbReference>
<protein>
    <recommendedName>
        <fullName evidence="3">Small EDRK-rich factor-like N-terminal domain-containing protein</fullName>
    </recommendedName>
</protein>
<evidence type="ECO:0000313" key="4">
    <source>
        <dbReference type="Ensembl" id="ENSCJAP00000060887.2"/>
    </source>
</evidence>
<dbReference type="OrthoDB" id="18018at2759"/>
<dbReference type="KEGG" id="cjc:100412130"/>
<dbReference type="Bgee" id="ENSCJAG00000065689">
    <property type="expression patterns" value="Expressed in ovary and 2 other cell types or tissues"/>
</dbReference>
<dbReference type="AlphaFoldDB" id="A0A2R8N6P2"/>
<dbReference type="InParanoid" id="A0A2R8N6P2"/>
<dbReference type="PANTHER" id="PTHR13596">
    <property type="entry name" value="SMALL EDRK-RICH FACTOR 1"/>
    <property type="match status" value="1"/>
</dbReference>
<dbReference type="Ensembl" id="ENSCJAT00000084092.3">
    <property type="protein sequence ID" value="ENSCJAP00000060887.2"/>
    <property type="gene ID" value="ENSCJAG00000065689.2"/>
</dbReference>
<gene>
    <name evidence="4" type="primary">LOC100412130</name>
</gene>
<dbReference type="OMA" id="QSMLMAR"/>